<evidence type="ECO:0000313" key="11">
    <source>
        <dbReference type="Proteomes" id="UP001208114"/>
    </source>
</evidence>
<evidence type="ECO:0000256" key="8">
    <source>
        <dbReference type="SAM" id="Coils"/>
    </source>
</evidence>
<dbReference type="InterPro" id="IPR051906">
    <property type="entry name" value="TolC-like"/>
</dbReference>
<evidence type="ECO:0000256" key="3">
    <source>
        <dbReference type="ARBA" id="ARBA00022448"/>
    </source>
</evidence>
<dbReference type="SUPFAM" id="SSF56954">
    <property type="entry name" value="Outer membrane efflux proteins (OEP)"/>
    <property type="match status" value="1"/>
</dbReference>
<evidence type="ECO:0000256" key="7">
    <source>
        <dbReference type="ARBA" id="ARBA00023237"/>
    </source>
</evidence>
<protein>
    <submittedName>
        <fullName evidence="10">TolC family protein</fullName>
    </submittedName>
</protein>
<proteinExistence type="inferred from homology"/>
<sequence>MDRKRITAKKLKIGIAAAFMISGFLQAQQSFTVEQTLDYAVANNVNVKKARIDQEIASQKVKETTGIGLPQIDGQAKYNYYLKTPVMLIDASVFNPSVPAGTIQEFPQGLKHNTNAGVTLTQILFNGSYLVGLKSAKAYKETAALTKEKTEITVKEGIMMAYAAVIVTDENINTLEENIKVAEKTLNDTRETYRVGLTEEQNVEQLEYSYKNLQTNRDNLVRTRTKLLMTLKYLMGYPLDQNLELATTIDEMVEKNQVLVDQNANIDLSNHIDIRLRNNALKVSELQLRYQKSKSLPSLSGVANYGINTGSNQFNVFDTKTRWFDSSILGLQLDIPIFSGLQRHWQTQQAKLDVQKAQLDKEDTERSIKRDYYERSVEYNNAFESYKTAQELIKLSTNIYRKEQIKFKEGLGSSFDLQNSESQLYNSQSQLYESAINLIQTKVALDKSKGEL</sequence>
<feature type="coiled-coil region" evidence="8">
    <location>
        <begin position="172"/>
        <end position="223"/>
    </location>
</feature>
<dbReference type="PANTHER" id="PTHR30026:SF20">
    <property type="entry name" value="OUTER MEMBRANE PROTEIN TOLC"/>
    <property type="match status" value="1"/>
</dbReference>
<keyword evidence="11" id="KW-1185">Reference proteome</keyword>
<comment type="caution">
    <text evidence="10">The sequence shown here is derived from an EMBL/GenBank/DDBJ whole genome shotgun (WGS) entry which is preliminary data.</text>
</comment>
<evidence type="ECO:0000256" key="1">
    <source>
        <dbReference type="ARBA" id="ARBA00004442"/>
    </source>
</evidence>
<dbReference type="InterPro" id="IPR003423">
    <property type="entry name" value="OMP_efflux"/>
</dbReference>
<keyword evidence="7" id="KW-0998">Cell outer membrane</keyword>
<dbReference type="Proteomes" id="UP001208114">
    <property type="component" value="Unassembled WGS sequence"/>
</dbReference>
<evidence type="ECO:0000256" key="4">
    <source>
        <dbReference type="ARBA" id="ARBA00022452"/>
    </source>
</evidence>
<dbReference type="Gene3D" id="1.20.1600.10">
    <property type="entry name" value="Outer membrane efflux proteins (OEP)"/>
    <property type="match status" value="1"/>
</dbReference>
<keyword evidence="3" id="KW-0813">Transport</keyword>
<feature type="signal peptide" evidence="9">
    <location>
        <begin position="1"/>
        <end position="27"/>
    </location>
</feature>
<organism evidence="10 11">
    <name type="scientific">Chryseobacterium gilvum</name>
    <dbReference type="NCBI Taxonomy" id="2976534"/>
    <lineage>
        <taxon>Bacteria</taxon>
        <taxon>Pseudomonadati</taxon>
        <taxon>Bacteroidota</taxon>
        <taxon>Flavobacteriia</taxon>
        <taxon>Flavobacteriales</taxon>
        <taxon>Weeksellaceae</taxon>
        <taxon>Chryseobacterium group</taxon>
        <taxon>Chryseobacterium</taxon>
    </lineage>
</organism>
<accession>A0ABT2VW60</accession>
<dbReference type="EMBL" id="JAOTEN010000001">
    <property type="protein sequence ID" value="MCU7613853.1"/>
    <property type="molecule type" value="Genomic_DNA"/>
</dbReference>
<keyword evidence="6" id="KW-0472">Membrane</keyword>
<evidence type="ECO:0000256" key="9">
    <source>
        <dbReference type="SAM" id="SignalP"/>
    </source>
</evidence>
<evidence type="ECO:0000256" key="2">
    <source>
        <dbReference type="ARBA" id="ARBA00007613"/>
    </source>
</evidence>
<name>A0ABT2VW60_9FLAO</name>
<comment type="subcellular location">
    <subcellularLocation>
        <location evidence="1">Cell outer membrane</location>
    </subcellularLocation>
</comment>
<keyword evidence="4" id="KW-1134">Transmembrane beta strand</keyword>
<gene>
    <name evidence="10" type="ORF">N0B16_05320</name>
</gene>
<evidence type="ECO:0000313" key="10">
    <source>
        <dbReference type="EMBL" id="MCU7613853.1"/>
    </source>
</evidence>
<comment type="similarity">
    <text evidence="2">Belongs to the outer membrane factor (OMF) (TC 1.B.17) family.</text>
</comment>
<feature type="chain" id="PRO_5045916843" evidence="9">
    <location>
        <begin position="28"/>
        <end position="452"/>
    </location>
</feature>
<keyword evidence="8" id="KW-0175">Coiled coil</keyword>
<dbReference type="RefSeq" id="WP_262989693.1">
    <property type="nucleotide sequence ID" value="NZ_JAOTEN010000001.1"/>
</dbReference>
<dbReference type="PANTHER" id="PTHR30026">
    <property type="entry name" value="OUTER MEMBRANE PROTEIN TOLC"/>
    <property type="match status" value="1"/>
</dbReference>
<evidence type="ECO:0000256" key="6">
    <source>
        <dbReference type="ARBA" id="ARBA00023136"/>
    </source>
</evidence>
<keyword evidence="5" id="KW-0812">Transmembrane</keyword>
<keyword evidence="9" id="KW-0732">Signal</keyword>
<evidence type="ECO:0000256" key="5">
    <source>
        <dbReference type="ARBA" id="ARBA00022692"/>
    </source>
</evidence>
<reference evidence="11" key="1">
    <citation type="submission" date="2023-07" db="EMBL/GenBank/DDBJ databases">
        <title>Chryseobacterium sp. GMJ5 Genome sequencing and assembly.</title>
        <authorList>
            <person name="Jung Y."/>
        </authorList>
    </citation>
    <scope>NUCLEOTIDE SEQUENCE [LARGE SCALE GENOMIC DNA]</scope>
    <source>
        <strain evidence="11">GMJ5</strain>
    </source>
</reference>
<dbReference type="Pfam" id="PF02321">
    <property type="entry name" value="OEP"/>
    <property type="match status" value="2"/>
</dbReference>